<evidence type="ECO:0000313" key="3">
    <source>
        <dbReference type="Proteomes" id="UP000298595"/>
    </source>
</evidence>
<dbReference type="KEGG" id="aare:D3093_33455"/>
<sequence length="181" mass="19596">MDDQPARPSTPRIRVLSAADKALLLDYLRSVAQDERPCPGVATLADVIGCGETPVVRFLQSLEDDGTIKVERRTGGRRRLRIDACWTAWSGGRSRRAASVKAPVSDGIVDQARRHLMSRDHTVVGAGPGLFKINGHVRSLLEMLEMANRSLTSLGRSPLDGTAPCGTGVHPSPVRPPMVER</sequence>
<dbReference type="Proteomes" id="UP000298595">
    <property type="component" value="Plasmid p5"/>
</dbReference>
<dbReference type="InterPro" id="IPR036390">
    <property type="entry name" value="WH_DNA-bd_sf"/>
</dbReference>
<accession>A0A4D8PQB3</accession>
<geneLocation type="plasmid" evidence="2 3">
    <name>p5</name>
</geneLocation>
<feature type="region of interest" description="Disordered" evidence="1">
    <location>
        <begin position="158"/>
        <end position="181"/>
    </location>
</feature>
<evidence type="ECO:0008006" key="4">
    <source>
        <dbReference type="Google" id="ProtNLM"/>
    </source>
</evidence>
<dbReference type="SUPFAM" id="SSF46785">
    <property type="entry name" value="Winged helix' DNA-binding domain"/>
    <property type="match status" value="1"/>
</dbReference>
<dbReference type="AlphaFoldDB" id="A0A4D8PQB3"/>
<reference evidence="2 3" key="1">
    <citation type="submission" date="2018-09" db="EMBL/GenBank/DDBJ databases">
        <title>Whole genome based analysis of evolution and adaptive divergence in Indian and Brazilian strains of Azospirillum brasilense.</title>
        <authorList>
            <person name="Singh C."/>
            <person name="Tripathi A.K."/>
        </authorList>
    </citation>
    <scope>NUCLEOTIDE SEQUENCE [LARGE SCALE GENOMIC DNA]</scope>
    <source>
        <strain evidence="2 3">MTCC4035</strain>
        <plasmid evidence="2 3">p5</plasmid>
    </source>
</reference>
<dbReference type="EMBL" id="CP032326">
    <property type="protein sequence ID" value="QCO00163.1"/>
    <property type="molecule type" value="Genomic_DNA"/>
</dbReference>
<keyword evidence="2" id="KW-0614">Plasmid</keyword>
<protein>
    <recommendedName>
        <fullName evidence="4">LexA DNA binding domain-containing protein</fullName>
    </recommendedName>
</protein>
<evidence type="ECO:0000256" key="1">
    <source>
        <dbReference type="SAM" id="MobiDB-lite"/>
    </source>
</evidence>
<dbReference type="RefSeq" id="WP_137118874.1">
    <property type="nucleotide sequence ID" value="NZ_CP032326.1"/>
</dbReference>
<dbReference type="InterPro" id="IPR036388">
    <property type="entry name" value="WH-like_DNA-bd_sf"/>
</dbReference>
<evidence type="ECO:0000313" key="2">
    <source>
        <dbReference type="EMBL" id="QCO00163.1"/>
    </source>
</evidence>
<gene>
    <name evidence="2" type="ORF">D3093_33455</name>
</gene>
<name>A0A4D8PQB3_9PROT</name>
<organism evidence="2 3">
    <name type="scientific">Azospirillum argentinense</name>
    <dbReference type="NCBI Taxonomy" id="2970906"/>
    <lineage>
        <taxon>Bacteria</taxon>
        <taxon>Pseudomonadati</taxon>
        <taxon>Pseudomonadota</taxon>
        <taxon>Alphaproteobacteria</taxon>
        <taxon>Rhodospirillales</taxon>
        <taxon>Azospirillaceae</taxon>
        <taxon>Azospirillum</taxon>
    </lineage>
</organism>
<dbReference type="Gene3D" id="1.10.10.10">
    <property type="entry name" value="Winged helix-like DNA-binding domain superfamily/Winged helix DNA-binding domain"/>
    <property type="match status" value="1"/>
</dbReference>
<proteinExistence type="predicted"/>